<keyword evidence="4" id="KW-0187">Copper transport</keyword>
<feature type="transmembrane region" description="Helical" evidence="4">
    <location>
        <begin position="59"/>
        <end position="79"/>
    </location>
</feature>
<gene>
    <name evidence="6" type="ORF">CKM354_000629800</name>
</gene>
<dbReference type="GeneID" id="68291873"/>
<dbReference type="OrthoDB" id="161814at2759"/>
<dbReference type="EMBL" id="BOLY01000004">
    <property type="protein sequence ID" value="GIZ43054.1"/>
    <property type="molecule type" value="Genomic_DNA"/>
</dbReference>
<dbReference type="PANTHER" id="PTHR12483:SF115">
    <property type="entry name" value="COPPER TRANSPORT PROTEIN"/>
    <property type="match status" value="1"/>
</dbReference>
<comment type="similarity">
    <text evidence="4">Belongs to the copper transporter (Ctr) (TC 1.A.56) family. SLC31A subfamily.</text>
</comment>
<proteinExistence type="inferred from homology"/>
<feature type="region of interest" description="Disordered" evidence="5">
    <location>
        <begin position="91"/>
        <end position="114"/>
    </location>
</feature>
<sequence>MDPHAHMDHGSGSNMPGMDHGHMGHGSPDEPMMCNMNMLFAWDTSNLCIVFSSWRISGAWSLIWSLAAVVALTAGYEAVREASRRYEQQLERRTGGLTLPETETDPSTHSVPHNERSSLLWIPGTQSVSEEKKGKLVKAFLYGIQVFYSFFIMLLFMTYNGWIMIAVGVGATVGYLMFSGAGNSATKSAACH</sequence>
<dbReference type="AlphaFoldDB" id="A0A9P3CHN1"/>
<protein>
    <recommendedName>
        <fullName evidence="4">Copper transport protein</fullName>
    </recommendedName>
</protein>
<dbReference type="InterPro" id="IPR007274">
    <property type="entry name" value="Cop_transporter"/>
</dbReference>
<keyword evidence="3 4" id="KW-0472">Membrane</keyword>
<keyword evidence="2 4" id="KW-1133">Transmembrane helix</keyword>
<keyword evidence="4" id="KW-0813">Transport</keyword>
<feature type="region of interest" description="Disordered" evidence="5">
    <location>
        <begin position="1"/>
        <end position="26"/>
    </location>
</feature>
<dbReference type="Pfam" id="PF04145">
    <property type="entry name" value="Ctr"/>
    <property type="match status" value="1"/>
</dbReference>
<evidence type="ECO:0000256" key="2">
    <source>
        <dbReference type="ARBA" id="ARBA00022989"/>
    </source>
</evidence>
<keyword evidence="4" id="KW-0406">Ion transport</keyword>
<organism evidence="6 7">
    <name type="scientific">Cercospora kikuchii</name>
    <dbReference type="NCBI Taxonomy" id="84275"/>
    <lineage>
        <taxon>Eukaryota</taxon>
        <taxon>Fungi</taxon>
        <taxon>Dikarya</taxon>
        <taxon>Ascomycota</taxon>
        <taxon>Pezizomycotina</taxon>
        <taxon>Dothideomycetes</taxon>
        <taxon>Dothideomycetidae</taxon>
        <taxon>Mycosphaerellales</taxon>
        <taxon>Mycosphaerellaceae</taxon>
        <taxon>Cercospora</taxon>
    </lineage>
</organism>
<dbReference type="GO" id="GO:0016020">
    <property type="term" value="C:membrane"/>
    <property type="evidence" value="ECO:0007669"/>
    <property type="project" value="UniProtKB-SubCell"/>
</dbReference>
<dbReference type="PANTHER" id="PTHR12483">
    <property type="entry name" value="SOLUTE CARRIER FAMILY 31 COPPER TRANSPORTERS"/>
    <property type="match status" value="1"/>
</dbReference>
<reference evidence="6 7" key="1">
    <citation type="submission" date="2021-01" db="EMBL/GenBank/DDBJ databases">
        <title>Cercospora kikuchii MAFF 305040 whole genome shotgun sequence.</title>
        <authorList>
            <person name="Kashiwa T."/>
            <person name="Suzuki T."/>
        </authorList>
    </citation>
    <scope>NUCLEOTIDE SEQUENCE [LARGE SCALE GENOMIC DNA]</scope>
    <source>
        <strain evidence="6 7">MAFF 305040</strain>
    </source>
</reference>
<keyword evidence="1 4" id="KW-0812">Transmembrane</keyword>
<evidence type="ECO:0000256" key="1">
    <source>
        <dbReference type="ARBA" id="ARBA00022692"/>
    </source>
</evidence>
<comment type="caution">
    <text evidence="6">The sequence shown here is derived from an EMBL/GenBank/DDBJ whole genome shotgun (WGS) entry which is preliminary data.</text>
</comment>
<comment type="subcellular location">
    <subcellularLocation>
        <location evidence="4">Membrane</location>
        <topology evidence="4">Multi-pass membrane protein</topology>
    </subcellularLocation>
</comment>
<dbReference type="RefSeq" id="XP_044657541.1">
    <property type="nucleotide sequence ID" value="XM_044801606.1"/>
</dbReference>
<evidence type="ECO:0000256" key="5">
    <source>
        <dbReference type="SAM" id="MobiDB-lite"/>
    </source>
</evidence>
<accession>A0A9P3CHN1</accession>
<feature type="transmembrane region" description="Helical" evidence="4">
    <location>
        <begin position="162"/>
        <end position="178"/>
    </location>
</feature>
<keyword evidence="7" id="KW-1185">Reference proteome</keyword>
<evidence type="ECO:0000256" key="3">
    <source>
        <dbReference type="ARBA" id="ARBA00023136"/>
    </source>
</evidence>
<dbReference type="Proteomes" id="UP000825890">
    <property type="component" value="Unassembled WGS sequence"/>
</dbReference>
<keyword evidence="4" id="KW-0186">Copper</keyword>
<name>A0A9P3CHN1_9PEZI</name>
<evidence type="ECO:0000256" key="4">
    <source>
        <dbReference type="RuleBase" id="RU367022"/>
    </source>
</evidence>
<feature type="transmembrane region" description="Helical" evidence="4">
    <location>
        <begin position="139"/>
        <end position="156"/>
    </location>
</feature>
<evidence type="ECO:0000313" key="7">
    <source>
        <dbReference type="Proteomes" id="UP000825890"/>
    </source>
</evidence>
<dbReference type="GO" id="GO:0005375">
    <property type="term" value="F:copper ion transmembrane transporter activity"/>
    <property type="evidence" value="ECO:0007669"/>
    <property type="project" value="UniProtKB-UniRule"/>
</dbReference>
<evidence type="ECO:0000313" key="6">
    <source>
        <dbReference type="EMBL" id="GIZ43054.1"/>
    </source>
</evidence>